<sequence>MYTFIILVALFLDGVSIIEGKWLIADRDLNEREGLKWLLKSSSIPVTSILLSSDFQEFMVTFEKETPDIILLELDMVSRENWSNFRELMQIYQPILLLTSAEATFEKARMAIDLQALELMIKPFSATKVKSAYQKATKALEKKHNSKEKPIAQFRSDSTYESLFISESVGLEDYIIAALKVENSANVGMLYSFLSDYPFKELHGIFPLNDRVVLLFKETCQNSKEQCQKAMRKWEEEFSDPLAVVIRSNKSPHISLHEKFIETQKMLEFTYYHGYQQMVEFEYTTDWVHIDPFLAPPEQRTWVDMLANHDIDAIKTWLYDEFLQLDNHYPDPGLVRIRLTSILAQIRRFMKTYDLDEQQSCEKEYRDIFHSILYDSVLYRSVQNLILFIQRMFLAADSSKQVVKQDPIERGISYIESHFSNHELKLEDVAIYVDRNPSYLSHLLISKTGRSFTEILSGIRIKEAKRYLLETNKPVKEISHIVGYQNPNYFSRTFKEIAGVSPREFRMRKG</sequence>
<dbReference type="SUPFAM" id="SSF46689">
    <property type="entry name" value="Homeodomain-like"/>
    <property type="match status" value="1"/>
</dbReference>
<dbReference type="PANTHER" id="PTHR43280">
    <property type="entry name" value="ARAC-FAMILY TRANSCRIPTIONAL REGULATOR"/>
    <property type="match status" value="1"/>
</dbReference>
<dbReference type="PROSITE" id="PS00041">
    <property type="entry name" value="HTH_ARAC_FAMILY_1"/>
    <property type="match status" value="1"/>
</dbReference>
<dbReference type="PRINTS" id="PR00032">
    <property type="entry name" value="HTHARAC"/>
</dbReference>
<dbReference type="RefSeq" id="WP_306073961.1">
    <property type="nucleotide sequence ID" value="NZ_JAROBZ020000001.1"/>
</dbReference>
<dbReference type="Pfam" id="PF12833">
    <property type="entry name" value="HTH_18"/>
    <property type="match status" value="1"/>
</dbReference>
<dbReference type="PROSITE" id="PS50110">
    <property type="entry name" value="RESPONSE_REGULATORY"/>
    <property type="match status" value="1"/>
</dbReference>
<gene>
    <name evidence="7" type="ORF">P5G62_012720</name>
</gene>
<comment type="caution">
    <text evidence="4">Lacks conserved residue(s) required for the propagation of feature annotation.</text>
</comment>
<dbReference type="CDD" id="cd00156">
    <property type="entry name" value="REC"/>
    <property type="match status" value="1"/>
</dbReference>
<accession>A0ABV4YSZ0</accession>
<dbReference type="SUPFAM" id="SSF52172">
    <property type="entry name" value="CheY-like"/>
    <property type="match status" value="1"/>
</dbReference>
<evidence type="ECO:0000256" key="1">
    <source>
        <dbReference type="ARBA" id="ARBA00023015"/>
    </source>
</evidence>
<dbReference type="InterPro" id="IPR001789">
    <property type="entry name" value="Sig_transdc_resp-reg_receiver"/>
</dbReference>
<keyword evidence="2" id="KW-0238">DNA-binding</keyword>
<keyword evidence="3" id="KW-0804">Transcription</keyword>
<feature type="domain" description="Response regulatory" evidence="6">
    <location>
        <begin position="21"/>
        <end position="137"/>
    </location>
</feature>
<dbReference type="InterPro" id="IPR018062">
    <property type="entry name" value="HTH_AraC-typ_CS"/>
</dbReference>
<name>A0ABV4YSZ0_9BACI</name>
<reference evidence="7 8" key="1">
    <citation type="submission" date="2024-05" db="EMBL/GenBank/DDBJ databases">
        <authorList>
            <person name="Venkateswaran K."/>
        </authorList>
    </citation>
    <scope>NUCLEOTIDE SEQUENCE [LARGE SCALE GENOMIC DNA]</scope>
    <source>
        <strain evidence="7 8">179-C4-2-HS</strain>
    </source>
</reference>
<feature type="domain" description="HTH araC/xylS-type" evidence="5">
    <location>
        <begin position="409"/>
        <end position="508"/>
    </location>
</feature>
<evidence type="ECO:0000259" key="6">
    <source>
        <dbReference type="PROSITE" id="PS50110"/>
    </source>
</evidence>
<dbReference type="InterPro" id="IPR018060">
    <property type="entry name" value="HTH_AraC"/>
</dbReference>
<evidence type="ECO:0000256" key="2">
    <source>
        <dbReference type="ARBA" id="ARBA00023125"/>
    </source>
</evidence>
<dbReference type="InterPro" id="IPR011006">
    <property type="entry name" value="CheY-like_superfamily"/>
</dbReference>
<proteinExistence type="predicted"/>
<keyword evidence="8" id="KW-1185">Reference proteome</keyword>
<dbReference type="PROSITE" id="PS01124">
    <property type="entry name" value="HTH_ARAC_FAMILY_2"/>
    <property type="match status" value="1"/>
</dbReference>
<dbReference type="InterPro" id="IPR020449">
    <property type="entry name" value="Tscrpt_reg_AraC-type_HTH"/>
</dbReference>
<protein>
    <submittedName>
        <fullName evidence="7">Helix-turn-helix domain-containing protein</fullName>
    </submittedName>
</protein>
<dbReference type="Proteomes" id="UP001241748">
    <property type="component" value="Unassembled WGS sequence"/>
</dbReference>
<evidence type="ECO:0000256" key="4">
    <source>
        <dbReference type="PROSITE-ProRule" id="PRU00169"/>
    </source>
</evidence>
<dbReference type="Gene3D" id="3.40.50.2300">
    <property type="match status" value="1"/>
</dbReference>
<evidence type="ECO:0000313" key="7">
    <source>
        <dbReference type="EMBL" id="MFB3167971.1"/>
    </source>
</evidence>
<evidence type="ECO:0000256" key="3">
    <source>
        <dbReference type="ARBA" id="ARBA00023163"/>
    </source>
</evidence>
<dbReference type="EMBL" id="JAROBZ020000001">
    <property type="protein sequence ID" value="MFB3167971.1"/>
    <property type="molecule type" value="Genomic_DNA"/>
</dbReference>
<evidence type="ECO:0000313" key="8">
    <source>
        <dbReference type="Proteomes" id="UP001241748"/>
    </source>
</evidence>
<comment type="caution">
    <text evidence="7">The sequence shown here is derived from an EMBL/GenBank/DDBJ whole genome shotgun (WGS) entry which is preliminary data.</text>
</comment>
<evidence type="ECO:0000259" key="5">
    <source>
        <dbReference type="PROSITE" id="PS01124"/>
    </source>
</evidence>
<dbReference type="SMART" id="SM00342">
    <property type="entry name" value="HTH_ARAC"/>
    <property type="match status" value="1"/>
</dbReference>
<dbReference type="Gene3D" id="1.10.10.60">
    <property type="entry name" value="Homeodomain-like"/>
    <property type="match status" value="2"/>
</dbReference>
<organism evidence="7 8">
    <name type="scientific">Neobacillus driksii</name>
    <dbReference type="NCBI Taxonomy" id="3035913"/>
    <lineage>
        <taxon>Bacteria</taxon>
        <taxon>Bacillati</taxon>
        <taxon>Bacillota</taxon>
        <taxon>Bacilli</taxon>
        <taxon>Bacillales</taxon>
        <taxon>Bacillaceae</taxon>
        <taxon>Neobacillus</taxon>
    </lineage>
</organism>
<keyword evidence="1" id="KW-0805">Transcription regulation</keyword>
<dbReference type="PANTHER" id="PTHR43280:SF28">
    <property type="entry name" value="HTH-TYPE TRANSCRIPTIONAL ACTIVATOR RHAS"/>
    <property type="match status" value="1"/>
</dbReference>
<dbReference type="InterPro" id="IPR009057">
    <property type="entry name" value="Homeodomain-like_sf"/>
</dbReference>